<accession>Q3C0K3</accession>
<evidence type="ECO:0000256" key="1">
    <source>
        <dbReference type="SAM" id="MobiDB-lite"/>
    </source>
</evidence>
<keyword evidence="2" id="KW-0614">Plasmid</keyword>
<dbReference type="RefSeq" id="WP_011279254.1">
    <property type="nucleotide sequence ID" value="NC_007186.1"/>
</dbReference>
<feature type="compositionally biased region" description="Basic and acidic residues" evidence="1">
    <location>
        <begin position="37"/>
        <end position="48"/>
    </location>
</feature>
<organism evidence="2">
    <name type="scientific">Sodalis glossinidius</name>
    <dbReference type="NCBI Taxonomy" id="63612"/>
    <lineage>
        <taxon>Bacteria</taxon>
        <taxon>Pseudomonadati</taxon>
        <taxon>Pseudomonadota</taxon>
        <taxon>Gammaproteobacteria</taxon>
        <taxon>Enterobacterales</taxon>
        <taxon>Bruguierivoracaceae</taxon>
        <taxon>Sodalis</taxon>
    </lineage>
</organism>
<sequence>MSEAEQPDIASPPDVLASEPETAPKEAADSAPAPDELTSHAERDDKAQQPDGAPQEYTFTAPEGGELDAQALGIFEPVAKELGLTQAQAQKLVDIYPQIQQRQAQAWGQQVAEWGEQVKTDPEIGGEKFTANVGQAQKALDQFGNPALRDYLEASGLGNHPELVRFCAKVGKAMAEDNMIMPGHSSERSAVRDLAYSFDVDGFQGNDLTVLANHFFTGFQLLDWAFTITPLSVVWCVRNDGTLLGLTYLREQQVAAWHQHPAAGKYEAVCSISEGTEDALYCVVNRTIQGQPRRYVERLQSRIFERMEEAFFVDCGLSWDGRNHAPGNTLTLSGGQGDWPYDAPMTLTASGARFTAQDVGNAFHFPYQETGDSGRVEHKVLKLTVRAVVNDTTATVTSHRNVPARFQHVLVSDWQRARQTFSGLAHLEGQTVSILSDANVEPPKVVKDGRVTLEAPAGAGAVGQRDNIQGWPGWLRVSISHRHRCFSLCIRVSLCTGFSYPLLVLGHLHQQNASVSF</sequence>
<reference evidence="2" key="1">
    <citation type="journal article" date="2005" name="J. Bacteriol.">
        <title>Extrachromosomal DNA of the symbiont Sodalis glossinidius.</title>
        <authorList>
            <person name="Darby A.C."/>
            <person name="Lagnel J."/>
            <person name="Matthew C.Z."/>
            <person name="Bourtzis K."/>
            <person name="Maudlin I."/>
            <person name="Welburn S.C."/>
        </authorList>
    </citation>
    <scope>NUCLEOTIDE SEQUENCE [LARGE SCALE GENOMIC DNA]</scope>
    <source>
        <plasmid evidence="2">pSG3</plasmid>
    </source>
</reference>
<proteinExistence type="predicted"/>
<dbReference type="EMBL" id="AJ868437">
    <property type="protein sequence ID" value="CAI59394.2"/>
    <property type="molecule type" value="Genomic_DNA"/>
</dbReference>
<gene>
    <name evidence="2" type="ORF">pSG3.03</name>
</gene>
<geneLocation type="plasmid" evidence="2">
    <name>pSG3</name>
</geneLocation>
<protein>
    <submittedName>
        <fullName evidence="2">Uncharacterized protein</fullName>
    </submittedName>
</protein>
<evidence type="ECO:0000313" key="2">
    <source>
        <dbReference type="EMBL" id="CAI59394.2"/>
    </source>
</evidence>
<feature type="region of interest" description="Disordered" evidence="1">
    <location>
        <begin position="1"/>
        <end position="61"/>
    </location>
</feature>
<name>Q3C0K3_SODGL</name>
<dbReference type="AlphaFoldDB" id="Q3C0K3"/>